<gene>
    <name evidence="8" type="ORF">UFOPK2289_00121</name>
    <name evidence="9" type="ORF">UFOPK2822_00228</name>
    <name evidence="10" type="ORF">UFOPK3346_00620</name>
    <name evidence="11" type="ORF">UFOPK3670_00699</name>
    <name evidence="12" type="ORF">UFOPK4308_00765</name>
</gene>
<accession>A0A6J6L3E5</accession>
<dbReference type="GO" id="GO:0015424">
    <property type="term" value="F:ABC-type amino acid transporter activity"/>
    <property type="evidence" value="ECO:0007669"/>
    <property type="project" value="InterPro"/>
</dbReference>
<protein>
    <submittedName>
        <fullName evidence="8">Unannotated protein</fullName>
    </submittedName>
</protein>
<comment type="subcellular location">
    <subcellularLocation>
        <location evidence="1">Cell membrane</location>
        <topology evidence="1">Peripheral membrane protein</topology>
    </subcellularLocation>
</comment>
<dbReference type="InterPro" id="IPR050086">
    <property type="entry name" value="MetN_ABC_transporter-like"/>
</dbReference>
<dbReference type="EMBL" id="CAEZWT010000002">
    <property type="protein sequence ID" value="CAB4656076.1"/>
    <property type="molecule type" value="Genomic_DNA"/>
</dbReference>
<evidence type="ECO:0000313" key="12">
    <source>
        <dbReference type="EMBL" id="CAB5057706.1"/>
    </source>
</evidence>
<evidence type="ECO:0000259" key="7">
    <source>
        <dbReference type="PROSITE" id="PS50893"/>
    </source>
</evidence>
<evidence type="ECO:0000256" key="4">
    <source>
        <dbReference type="ARBA" id="ARBA00022741"/>
    </source>
</evidence>
<dbReference type="EMBL" id="CAFBLE010000004">
    <property type="protein sequence ID" value="CAB4863757.1"/>
    <property type="molecule type" value="Genomic_DNA"/>
</dbReference>
<evidence type="ECO:0000313" key="11">
    <source>
        <dbReference type="EMBL" id="CAB4921608.1"/>
    </source>
</evidence>
<dbReference type="PROSITE" id="PS50893">
    <property type="entry name" value="ABC_TRANSPORTER_2"/>
    <property type="match status" value="1"/>
</dbReference>
<dbReference type="PIRSF" id="PIRSF039085">
    <property type="entry name" value="ABC_ATPase_HisP"/>
    <property type="match status" value="1"/>
</dbReference>
<sequence length="266" mass="29167">MNDNTSTTSTGSTFFLQLKDVSKSFGTHKVLDGITLDVAEGEVVAIIGPSGSGKSTLLRCINFIAAPDTGAVIFEGHTWKTFHSKINFLANKRYQKKLTTLRSDIGMVFQNFNVFPHMTAAQNVMLGLTKVRKMSKAEARKAAESALSQVGLSDKFDQYPEKLSGGQKQRVAIARALALKPKVMLFDEATSSLDPELVSGILEEIRRLAGTGMTMVIVTHEMNFAFQVAHRIVFMDQGKIVEIGTPEQIRNPIEARTKAFLSAILN</sequence>
<keyword evidence="2" id="KW-0813">Transport</keyword>
<feature type="domain" description="ABC transporter" evidence="7">
    <location>
        <begin position="16"/>
        <end position="262"/>
    </location>
</feature>
<dbReference type="AlphaFoldDB" id="A0A6J6L3E5"/>
<evidence type="ECO:0000313" key="9">
    <source>
        <dbReference type="EMBL" id="CAB4741596.1"/>
    </source>
</evidence>
<keyword evidence="6" id="KW-0472">Membrane</keyword>
<evidence type="ECO:0000256" key="5">
    <source>
        <dbReference type="ARBA" id="ARBA00022840"/>
    </source>
</evidence>
<evidence type="ECO:0000256" key="1">
    <source>
        <dbReference type="ARBA" id="ARBA00004202"/>
    </source>
</evidence>
<evidence type="ECO:0000256" key="2">
    <source>
        <dbReference type="ARBA" id="ARBA00022448"/>
    </source>
</evidence>
<name>A0A6J6L3E5_9ZZZZ</name>
<dbReference type="GO" id="GO:0016887">
    <property type="term" value="F:ATP hydrolysis activity"/>
    <property type="evidence" value="ECO:0007669"/>
    <property type="project" value="InterPro"/>
</dbReference>
<dbReference type="InterPro" id="IPR017871">
    <property type="entry name" value="ABC_transporter-like_CS"/>
</dbReference>
<dbReference type="InterPro" id="IPR027417">
    <property type="entry name" value="P-loop_NTPase"/>
</dbReference>
<dbReference type="Gene3D" id="3.40.50.300">
    <property type="entry name" value="P-loop containing nucleotide triphosphate hydrolases"/>
    <property type="match status" value="1"/>
</dbReference>
<dbReference type="SUPFAM" id="SSF52540">
    <property type="entry name" value="P-loop containing nucleoside triphosphate hydrolases"/>
    <property type="match status" value="1"/>
</dbReference>
<dbReference type="SMART" id="SM00382">
    <property type="entry name" value="AAA"/>
    <property type="match status" value="1"/>
</dbReference>
<evidence type="ECO:0000256" key="6">
    <source>
        <dbReference type="ARBA" id="ARBA00023136"/>
    </source>
</evidence>
<evidence type="ECO:0000313" key="8">
    <source>
        <dbReference type="EMBL" id="CAB4656076.1"/>
    </source>
</evidence>
<dbReference type="EMBL" id="CAFBMV010000004">
    <property type="protein sequence ID" value="CAB4921608.1"/>
    <property type="molecule type" value="Genomic_DNA"/>
</dbReference>
<evidence type="ECO:0000313" key="10">
    <source>
        <dbReference type="EMBL" id="CAB4863757.1"/>
    </source>
</evidence>
<dbReference type="PROSITE" id="PS00211">
    <property type="entry name" value="ABC_TRANSPORTER_1"/>
    <property type="match status" value="1"/>
</dbReference>
<dbReference type="InterPro" id="IPR003593">
    <property type="entry name" value="AAA+_ATPase"/>
</dbReference>
<keyword evidence="5" id="KW-0067">ATP-binding</keyword>
<keyword evidence="4" id="KW-0547">Nucleotide-binding</keyword>
<dbReference type="PANTHER" id="PTHR43166:SF35">
    <property type="entry name" value="L-CYSTINE IMPORT ATP-BINDING PROTEIN TCYN"/>
    <property type="match status" value="1"/>
</dbReference>
<dbReference type="Pfam" id="PF00005">
    <property type="entry name" value="ABC_tran"/>
    <property type="match status" value="1"/>
</dbReference>
<dbReference type="GO" id="GO:0005886">
    <property type="term" value="C:plasma membrane"/>
    <property type="evidence" value="ECO:0007669"/>
    <property type="project" value="UniProtKB-SubCell"/>
</dbReference>
<dbReference type="InterPro" id="IPR003439">
    <property type="entry name" value="ABC_transporter-like_ATP-bd"/>
</dbReference>
<dbReference type="PANTHER" id="PTHR43166">
    <property type="entry name" value="AMINO ACID IMPORT ATP-BINDING PROTEIN"/>
    <property type="match status" value="1"/>
</dbReference>
<dbReference type="InterPro" id="IPR030679">
    <property type="entry name" value="ABC_ATPase_HisP-typ"/>
</dbReference>
<dbReference type="GO" id="GO:0005524">
    <property type="term" value="F:ATP binding"/>
    <property type="evidence" value="ECO:0007669"/>
    <property type="project" value="UniProtKB-KW"/>
</dbReference>
<reference evidence="8" key="1">
    <citation type="submission" date="2020-05" db="EMBL/GenBank/DDBJ databases">
        <authorList>
            <person name="Chiriac C."/>
            <person name="Salcher M."/>
            <person name="Ghai R."/>
            <person name="Kavagutti S V."/>
        </authorList>
    </citation>
    <scope>NUCLEOTIDE SEQUENCE</scope>
</reference>
<dbReference type="EMBL" id="CAFBQL010000004">
    <property type="protein sequence ID" value="CAB5057706.1"/>
    <property type="molecule type" value="Genomic_DNA"/>
</dbReference>
<evidence type="ECO:0000256" key="3">
    <source>
        <dbReference type="ARBA" id="ARBA00022475"/>
    </source>
</evidence>
<organism evidence="8">
    <name type="scientific">freshwater metagenome</name>
    <dbReference type="NCBI Taxonomy" id="449393"/>
    <lineage>
        <taxon>unclassified sequences</taxon>
        <taxon>metagenomes</taxon>
        <taxon>ecological metagenomes</taxon>
    </lineage>
</organism>
<dbReference type="EMBL" id="CAEZZC010000002">
    <property type="protein sequence ID" value="CAB4741596.1"/>
    <property type="molecule type" value="Genomic_DNA"/>
</dbReference>
<keyword evidence="3" id="KW-1003">Cell membrane</keyword>
<dbReference type="CDD" id="cd03262">
    <property type="entry name" value="ABC_HisP_GlnQ"/>
    <property type="match status" value="1"/>
</dbReference>
<proteinExistence type="predicted"/>